<dbReference type="VEuPathDB" id="VectorBase:GBRI018549"/>
<keyword evidence="3" id="KW-0812">Transmembrane</keyword>
<dbReference type="AlphaFoldDB" id="A0A1A9WG54"/>
<dbReference type="GO" id="GO:0005615">
    <property type="term" value="C:extracellular space"/>
    <property type="evidence" value="ECO:0007669"/>
    <property type="project" value="TreeGrafter"/>
</dbReference>
<evidence type="ECO:0000256" key="1">
    <source>
        <dbReference type="ARBA" id="ARBA00022801"/>
    </source>
</evidence>
<proteinExistence type="predicted"/>
<dbReference type="EnsemblMetazoa" id="GBRI018549-RA">
    <property type="protein sequence ID" value="GBRI018549-PA"/>
    <property type="gene ID" value="GBRI018549"/>
</dbReference>
<dbReference type="InterPro" id="IPR045473">
    <property type="entry name" value="ASM_C"/>
</dbReference>
<dbReference type="PANTHER" id="PTHR10340:SF57">
    <property type="entry name" value="METALLOPHOS DOMAIN-CONTAINING PROTEIN"/>
    <property type="match status" value="1"/>
</dbReference>
<feature type="domain" description="Sphingomyelin phosphodiesterase C-terminal" evidence="4">
    <location>
        <begin position="79"/>
        <end position="216"/>
    </location>
</feature>
<keyword evidence="1" id="KW-0378">Hydrolase</keyword>
<protein>
    <recommendedName>
        <fullName evidence="4">Sphingomyelin phosphodiesterase C-terminal domain-containing protein</fullName>
    </recommendedName>
</protein>
<accession>A0A1A9WG54</accession>
<dbReference type="Pfam" id="PF19272">
    <property type="entry name" value="ASMase_C"/>
    <property type="match status" value="1"/>
</dbReference>
<dbReference type="STRING" id="37001.A0A1A9WG54"/>
<keyword evidence="3" id="KW-0472">Membrane</keyword>
<keyword evidence="6" id="KW-1185">Reference proteome</keyword>
<name>A0A1A9WG54_9MUSC</name>
<keyword evidence="3" id="KW-1133">Transmembrane helix</keyword>
<sequence length="507" mass="59346">MHKHSLRLGIMWVYIVGHIPPGSDERHIGLQQNGHTTFTESNNKRYLELVRKYSSIIQGQFFGHLHSDSFRIIYDDKGKPVSWMMISPSVTPRKMSIGSNNPAMRLYKFDTDSGQVLDYTQYYTDLSATNANAEPNWVPEYNLTHYYALTDISAISLHNFVDRFTSGDESWFLKYYRANSVRYHNDRCDAVCMLNHYCAITRIDYKEFRQCLEKEQNALRSKATRTTIDRKCLYMLVLMLLMINIMRIHGMLRWLNWNYIKVITNYQQRCQTVLYGVGQQNCNGNINISQFHNVYMKPMTVMIKKMWLKVEWPNILSNTSHINCDTKTNDFLVDIKSYRVETIITMTKRNHTIQGTDNVTKIRSHTCDYCLQQKPEQNNDIAKQFSSMSIKARYSVVVMIISAVRTVYSNRLISNALIIVNNNLDDFHLSRSPQRHTFNYTTVTHNIHSCIDTSTEKQGECFIYLFLDEHNQRSSKGIIKYNDGDILSSVLKDLNLTFRIRDDIILY</sequence>
<feature type="transmembrane region" description="Helical" evidence="3">
    <location>
        <begin position="232"/>
        <end position="255"/>
    </location>
</feature>
<dbReference type="GO" id="GO:0008081">
    <property type="term" value="F:phosphoric diester hydrolase activity"/>
    <property type="evidence" value="ECO:0007669"/>
    <property type="project" value="TreeGrafter"/>
</dbReference>
<dbReference type="PANTHER" id="PTHR10340">
    <property type="entry name" value="SPHINGOMYELIN PHOSPHODIESTERASE"/>
    <property type="match status" value="1"/>
</dbReference>
<evidence type="ECO:0000313" key="6">
    <source>
        <dbReference type="Proteomes" id="UP000091820"/>
    </source>
</evidence>
<evidence type="ECO:0000256" key="3">
    <source>
        <dbReference type="SAM" id="Phobius"/>
    </source>
</evidence>
<reference evidence="5" key="2">
    <citation type="submission" date="2020-05" db="UniProtKB">
        <authorList>
            <consortium name="EnsemblMetazoa"/>
        </authorList>
    </citation>
    <scope>IDENTIFICATION</scope>
    <source>
        <strain evidence="5">IAEA</strain>
    </source>
</reference>
<dbReference type="Proteomes" id="UP000091820">
    <property type="component" value="Unassembled WGS sequence"/>
</dbReference>
<evidence type="ECO:0000259" key="4">
    <source>
        <dbReference type="Pfam" id="PF19272"/>
    </source>
</evidence>
<evidence type="ECO:0000313" key="5">
    <source>
        <dbReference type="EnsemblMetazoa" id="GBRI018549-PA"/>
    </source>
</evidence>
<keyword evidence="2" id="KW-0325">Glycoprotein</keyword>
<evidence type="ECO:0000256" key="2">
    <source>
        <dbReference type="ARBA" id="ARBA00023180"/>
    </source>
</evidence>
<dbReference type="SUPFAM" id="SSF56300">
    <property type="entry name" value="Metallo-dependent phosphatases"/>
    <property type="match status" value="1"/>
</dbReference>
<reference evidence="6" key="1">
    <citation type="submission" date="2014-03" db="EMBL/GenBank/DDBJ databases">
        <authorList>
            <person name="Aksoy S."/>
            <person name="Warren W."/>
            <person name="Wilson R.K."/>
        </authorList>
    </citation>
    <scope>NUCLEOTIDE SEQUENCE [LARGE SCALE GENOMIC DNA]</scope>
    <source>
        <strain evidence="6">IAEA</strain>
    </source>
</reference>
<dbReference type="InterPro" id="IPR029052">
    <property type="entry name" value="Metallo-depent_PP-like"/>
</dbReference>
<organism evidence="5 6">
    <name type="scientific">Glossina brevipalpis</name>
    <dbReference type="NCBI Taxonomy" id="37001"/>
    <lineage>
        <taxon>Eukaryota</taxon>
        <taxon>Metazoa</taxon>
        <taxon>Ecdysozoa</taxon>
        <taxon>Arthropoda</taxon>
        <taxon>Hexapoda</taxon>
        <taxon>Insecta</taxon>
        <taxon>Pterygota</taxon>
        <taxon>Neoptera</taxon>
        <taxon>Endopterygota</taxon>
        <taxon>Diptera</taxon>
        <taxon>Brachycera</taxon>
        <taxon>Muscomorpha</taxon>
        <taxon>Hippoboscoidea</taxon>
        <taxon>Glossinidae</taxon>
        <taxon>Glossina</taxon>
    </lineage>
</organism>